<dbReference type="InterPro" id="IPR042211">
    <property type="entry name" value="CRISPR-assoc_Cas1_N"/>
</dbReference>
<dbReference type="GO" id="GO:0043571">
    <property type="term" value="P:maintenance of CRISPR repeat elements"/>
    <property type="evidence" value="ECO:0007669"/>
    <property type="project" value="InterPro"/>
</dbReference>
<evidence type="ECO:0000256" key="6">
    <source>
        <dbReference type="ARBA" id="ARBA00023118"/>
    </source>
</evidence>
<dbReference type="PANTHER" id="PTHR43219:SF1">
    <property type="entry name" value="CRISPR-ASSOCIATED ENDONUCLEASE CAS1"/>
    <property type="match status" value="1"/>
</dbReference>
<evidence type="ECO:0000256" key="7">
    <source>
        <dbReference type="ARBA" id="ARBA00023211"/>
    </source>
</evidence>
<evidence type="ECO:0000256" key="1">
    <source>
        <dbReference type="ARBA" id="ARBA00022722"/>
    </source>
</evidence>
<keyword evidence="7" id="KW-0464">Manganese</keyword>
<dbReference type="GO" id="GO:0003676">
    <property type="term" value="F:nucleic acid binding"/>
    <property type="evidence" value="ECO:0007669"/>
    <property type="project" value="InterPro"/>
</dbReference>
<dbReference type="GO" id="GO:0051607">
    <property type="term" value="P:defense response to virus"/>
    <property type="evidence" value="ECO:0007669"/>
    <property type="project" value="UniProtKB-KW"/>
</dbReference>
<proteinExistence type="predicted"/>
<dbReference type="Pfam" id="PF01867">
    <property type="entry name" value="Cas_Cas1"/>
    <property type="match status" value="1"/>
</dbReference>
<evidence type="ECO:0000256" key="5">
    <source>
        <dbReference type="ARBA" id="ARBA00022842"/>
    </source>
</evidence>
<reference evidence="8" key="1">
    <citation type="journal article" date="2020" name="mSystems">
        <title>Genome- and Community-Level Interaction Insights into Carbon Utilization and Element Cycling Functions of Hydrothermarchaeota in Hydrothermal Sediment.</title>
        <authorList>
            <person name="Zhou Z."/>
            <person name="Liu Y."/>
            <person name="Xu W."/>
            <person name="Pan J."/>
            <person name="Luo Z.H."/>
            <person name="Li M."/>
        </authorList>
    </citation>
    <scope>NUCLEOTIDE SEQUENCE [LARGE SCALE GENOMIC DNA]</scope>
    <source>
        <strain evidence="8">SpSt-258</strain>
    </source>
</reference>
<keyword evidence="5" id="KW-0460">Magnesium</keyword>
<keyword evidence="6" id="KW-0051">Antiviral defense</keyword>
<dbReference type="PANTHER" id="PTHR43219">
    <property type="entry name" value="CRISPR-ASSOCIATED ENDONUCLEASE CAS1"/>
    <property type="match status" value="1"/>
</dbReference>
<dbReference type="InterPro" id="IPR019858">
    <property type="entry name" value="CRISPR-assoc_Cas1_HMARI/TNEAP"/>
</dbReference>
<organism evidence="8">
    <name type="scientific">candidate division WOR-3 bacterium</name>
    <dbReference type="NCBI Taxonomy" id="2052148"/>
    <lineage>
        <taxon>Bacteria</taxon>
        <taxon>Bacteria division WOR-3</taxon>
    </lineage>
</organism>
<evidence type="ECO:0000256" key="2">
    <source>
        <dbReference type="ARBA" id="ARBA00022723"/>
    </source>
</evidence>
<dbReference type="AlphaFoldDB" id="A0A7V0Z5L3"/>
<dbReference type="InterPro" id="IPR002729">
    <property type="entry name" value="CRISPR-assoc_Cas1"/>
</dbReference>
<keyword evidence="1" id="KW-0540">Nuclease</keyword>
<gene>
    <name evidence="8" type="ORF">ENP86_05650</name>
</gene>
<keyword evidence="2" id="KW-0479">Metal-binding</keyword>
<accession>A0A7V0Z5L3</accession>
<dbReference type="GO" id="GO:0016787">
    <property type="term" value="F:hydrolase activity"/>
    <property type="evidence" value="ECO:0007669"/>
    <property type="project" value="UniProtKB-KW"/>
</dbReference>
<keyword evidence="4" id="KW-0378">Hydrolase</keyword>
<dbReference type="Gene3D" id="3.100.10.20">
    <property type="entry name" value="CRISPR-associated endonuclease Cas1, N-terminal domain"/>
    <property type="match status" value="1"/>
</dbReference>
<evidence type="ECO:0000256" key="4">
    <source>
        <dbReference type="ARBA" id="ARBA00022801"/>
    </source>
</evidence>
<keyword evidence="3" id="KW-0255">Endonuclease</keyword>
<name>A0A7V0Z5L3_UNCW3</name>
<dbReference type="EMBL" id="DSKY01000014">
    <property type="protein sequence ID" value="HDY59017.1"/>
    <property type="molecule type" value="Genomic_DNA"/>
</dbReference>
<comment type="caution">
    <text evidence="8">The sequence shown here is derived from an EMBL/GenBank/DDBJ whole genome shotgun (WGS) entry which is preliminary data.</text>
</comment>
<evidence type="ECO:0000313" key="8">
    <source>
        <dbReference type="EMBL" id="HDY59017.1"/>
    </source>
</evidence>
<dbReference type="GO" id="GO:0046872">
    <property type="term" value="F:metal ion binding"/>
    <property type="evidence" value="ECO:0007669"/>
    <property type="project" value="UniProtKB-KW"/>
</dbReference>
<evidence type="ECO:0000256" key="3">
    <source>
        <dbReference type="ARBA" id="ARBA00022759"/>
    </source>
</evidence>
<sequence length="102" mass="12133">MPSVLIIIFVICNIAKTFYIFTSGELVRRENTLCLKTQDEEKRFLPVVEVEQIFLFGENTFNTKLVDFLSQNKIVLHLWLELFKLVKHLLGEKEYSPLKVWW</sequence>
<protein>
    <submittedName>
        <fullName evidence="8">Uncharacterized protein</fullName>
    </submittedName>
</protein>
<dbReference type="GO" id="GO:0004520">
    <property type="term" value="F:DNA endonuclease activity"/>
    <property type="evidence" value="ECO:0007669"/>
    <property type="project" value="InterPro"/>
</dbReference>